<dbReference type="RefSeq" id="WP_344339725.1">
    <property type="nucleotide sequence ID" value="NZ_BAAAKJ010000270.1"/>
</dbReference>
<keyword evidence="3" id="KW-1185">Reference proteome</keyword>
<feature type="transmembrane region" description="Helical" evidence="1">
    <location>
        <begin position="45"/>
        <end position="65"/>
    </location>
</feature>
<keyword evidence="1" id="KW-1133">Transmembrane helix</keyword>
<reference evidence="2 3" key="1">
    <citation type="journal article" date="2019" name="Int. J. Syst. Evol. Microbiol.">
        <title>The Global Catalogue of Microorganisms (GCM) 10K type strain sequencing project: providing services to taxonomists for standard genome sequencing and annotation.</title>
        <authorList>
            <consortium name="The Broad Institute Genomics Platform"/>
            <consortium name="The Broad Institute Genome Sequencing Center for Infectious Disease"/>
            <person name="Wu L."/>
            <person name="Ma J."/>
        </authorList>
    </citation>
    <scope>NUCLEOTIDE SEQUENCE [LARGE SCALE GENOMIC DNA]</scope>
    <source>
        <strain evidence="2 3">JCM 12393</strain>
    </source>
</reference>
<protein>
    <submittedName>
        <fullName evidence="2">Uncharacterized protein</fullName>
    </submittedName>
</protein>
<dbReference type="Proteomes" id="UP001499863">
    <property type="component" value="Unassembled WGS sequence"/>
</dbReference>
<keyword evidence="1" id="KW-0812">Transmembrane</keyword>
<evidence type="ECO:0000256" key="1">
    <source>
        <dbReference type="SAM" id="Phobius"/>
    </source>
</evidence>
<evidence type="ECO:0000313" key="2">
    <source>
        <dbReference type="EMBL" id="GAA1404163.1"/>
    </source>
</evidence>
<proteinExistence type="predicted"/>
<accession>A0ABN1YCK0</accession>
<evidence type="ECO:0000313" key="3">
    <source>
        <dbReference type="Proteomes" id="UP001499863"/>
    </source>
</evidence>
<organism evidence="2 3">
    <name type="scientific">Kitasatospora putterlickiae</name>
    <dbReference type="NCBI Taxonomy" id="221725"/>
    <lineage>
        <taxon>Bacteria</taxon>
        <taxon>Bacillati</taxon>
        <taxon>Actinomycetota</taxon>
        <taxon>Actinomycetes</taxon>
        <taxon>Kitasatosporales</taxon>
        <taxon>Streptomycetaceae</taxon>
        <taxon>Kitasatospora</taxon>
    </lineage>
</organism>
<dbReference type="EMBL" id="BAAAKJ010000270">
    <property type="protein sequence ID" value="GAA1404163.1"/>
    <property type="molecule type" value="Genomic_DNA"/>
</dbReference>
<sequence length="66" mass="6326">MNHVAVVLLTVALVLVLALLIGVAAGALARLDGSTYPAAVARAGGAFAAVLALAAAVTGVLAQFLG</sequence>
<gene>
    <name evidence="2" type="ORF">GCM10009639_49830</name>
</gene>
<name>A0ABN1YCK0_9ACTN</name>
<keyword evidence="1" id="KW-0472">Membrane</keyword>
<comment type="caution">
    <text evidence="2">The sequence shown here is derived from an EMBL/GenBank/DDBJ whole genome shotgun (WGS) entry which is preliminary data.</text>
</comment>